<dbReference type="Proteomes" id="UP000593562">
    <property type="component" value="Unassembled WGS sequence"/>
</dbReference>
<dbReference type="EMBL" id="JAAARO010000014">
    <property type="protein sequence ID" value="KAF5737015.1"/>
    <property type="molecule type" value="Genomic_DNA"/>
</dbReference>
<protein>
    <submittedName>
        <fullName evidence="1">Uncharacterized protein</fullName>
    </submittedName>
</protein>
<dbReference type="InParanoid" id="A0A7J7CSD2"/>
<sequence length="83" mass="9140">MAAHLPRNNGARKVQELEKIVADGFDVIDGFNGNPGRAPGGANAHVFIVKEKPVIPRDRPEINCDQAAKKYGGMIIKDHRPRR</sequence>
<comment type="caution">
    <text evidence="1">The sequence shown here is derived from an EMBL/GenBank/DDBJ whole genome shotgun (WGS) entry which is preliminary data.</text>
</comment>
<accession>A0A7J7CSD2</accession>
<organism evidence="1 2">
    <name type="scientific">Tripterygium wilfordii</name>
    <name type="common">Thunder God vine</name>
    <dbReference type="NCBI Taxonomy" id="458696"/>
    <lineage>
        <taxon>Eukaryota</taxon>
        <taxon>Viridiplantae</taxon>
        <taxon>Streptophyta</taxon>
        <taxon>Embryophyta</taxon>
        <taxon>Tracheophyta</taxon>
        <taxon>Spermatophyta</taxon>
        <taxon>Magnoliopsida</taxon>
        <taxon>eudicotyledons</taxon>
        <taxon>Gunneridae</taxon>
        <taxon>Pentapetalae</taxon>
        <taxon>rosids</taxon>
        <taxon>fabids</taxon>
        <taxon>Celastrales</taxon>
        <taxon>Celastraceae</taxon>
        <taxon>Tripterygium</taxon>
    </lineage>
</organism>
<evidence type="ECO:0000313" key="1">
    <source>
        <dbReference type="EMBL" id="KAF5737015.1"/>
    </source>
</evidence>
<proteinExistence type="predicted"/>
<keyword evidence="2" id="KW-1185">Reference proteome</keyword>
<reference evidence="1 2" key="1">
    <citation type="journal article" date="2020" name="Nat. Commun.">
        <title>Genome of Tripterygium wilfordii and identification of cytochrome P450 involved in triptolide biosynthesis.</title>
        <authorList>
            <person name="Tu L."/>
            <person name="Su P."/>
            <person name="Zhang Z."/>
            <person name="Gao L."/>
            <person name="Wang J."/>
            <person name="Hu T."/>
            <person name="Zhou J."/>
            <person name="Zhang Y."/>
            <person name="Zhao Y."/>
            <person name="Liu Y."/>
            <person name="Song Y."/>
            <person name="Tong Y."/>
            <person name="Lu Y."/>
            <person name="Yang J."/>
            <person name="Xu C."/>
            <person name="Jia M."/>
            <person name="Peters R.J."/>
            <person name="Huang L."/>
            <person name="Gao W."/>
        </authorList>
    </citation>
    <scope>NUCLEOTIDE SEQUENCE [LARGE SCALE GENOMIC DNA]</scope>
    <source>
        <strain evidence="2">cv. XIE 37</strain>
        <tissue evidence="1">Leaf</tissue>
    </source>
</reference>
<gene>
    <name evidence="1" type="ORF">HS088_TW14G01171</name>
</gene>
<dbReference type="AlphaFoldDB" id="A0A7J7CSD2"/>
<evidence type="ECO:0000313" key="2">
    <source>
        <dbReference type="Proteomes" id="UP000593562"/>
    </source>
</evidence>
<name>A0A7J7CSD2_TRIWF</name>